<dbReference type="EMBL" id="JAAAIM010000124">
    <property type="protein sequence ID" value="KAG0294295.1"/>
    <property type="molecule type" value="Genomic_DNA"/>
</dbReference>
<keyword evidence="4" id="KW-1185">Reference proteome</keyword>
<dbReference type="PANTHER" id="PTHR34126:SF1">
    <property type="entry name" value="PEROXISOME BIOGENESIS PROTEIN 22"/>
    <property type="match status" value="1"/>
</dbReference>
<sequence length="399" mass="43484">MSKNQVNKNRKIGALVAYTTLACTLVSLGVYVYRQQQQKGAGNSSSRRSNNNSNGTVDSRDRHSSLDQNGRPSLDNNSTAAGSGHDGTRSSEPQTSSLSRLGSKIARTVKRNRKVMTISLKNTIVWNPSPDPTTPNYGFVEGAIPLLFHLAETYNLHLILLCPPLPATASHQQPHSQQANGKGRVMTVQEQEEAKRQQQVGQERERDQILTMLGNAGLISPVGSRGPKLIDPRQLLICETEEGVSHVVRHLESQVHVEARQSVVELVQGVVPKVVFVQKKSGHSRTSSTSQQQQQGQEQDVMTRSHMRSSSSRSSLSSSSPSRRSEEEGASPAVDPGSSSIVNGQQHKQGAMGDSFVEVFKTAQHEPLVSGYVTQAGKKGYVEVTDQLMRSSLNPEYSN</sequence>
<feature type="compositionally biased region" description="Basic and acidic residues" evidence="1">
    <location>
        <begin position="192"/>
        <end position="205"/>
    </location>
</feature>
<proteinExistence type="predicted"/>
<feature type="region of interest" description="Disordered" evidence="1">
    <location>
        <begin position="38"/>
        <end position="106"/>
    </location>
</feature>
<organism evidence="3 4">
    <name type="scientific">Linnemannia gamsii</name>
    <dbReference type="NCBI Taxonomy" id="64522"/>
    <lineage>
        <taxon>Eukaryota</taxon>
        <taxon>Fungi</taxon>
        <taxon>Fungi incertae sedis</taxon>
        <taxon>Mucoromycota</taxon>
        <taxon>Mortierellomycotina</taxon>
        <taxon>Mortierellomycetes</taxon>
        <taxon>Mortierellales</taxon>
        <taxon>Mortierellaceae</taxon>
        <taxon>Linnemannia</taxon>
    </lineage>
</organism>
<feature type="compositionally biased region" description="Polar residues" evidence="1">
    <location>
        <begin position="66"/>
        <end position="81"/>
    </location>
</feature>
<feature type="region of interest" description="Disordered" evidence="1">
    <location>
        <begin position="186"/>
        <end position="205"/>
    </location>
</feature>
<feature type="transmembrane region" description="Helical" evidence="2">
    <location>
        <begin position="12"/>
        <end position="33"/>
    </location>
</feature>
<comment type="caution">
    <text evidence="3">The sequence shown here is derived from an EMBL/GenBank/DDBJ whole genome shotgun (WGS) entry which is preliminary data.</text>
</comment>
<protein>
    <submittedName>
        <fullName evidence="3">Uncharacterized protein</fullName>
    </submittedName>
</protein>
<keyword evidence="2" id="KW-0812">Transmembrane</keyword>
<dbReference type="Pfam" id="PF22978">
    <property type="entry name" value="HAD_Pex22"/>
    <property type="match status" value="1"/>
</dbReference>
<keyword evidence="2" id="KW-0472">Membrane</keyword>
<feature type="region of interest" description="Disordered" evidence="1">
    <location>
        <begin position="281"/>
        <end position="350"/>
    </location>
</feature>
<name>A0ABQ7K935_9FUNG</name>
<feature type="compositionally biased region" description="Polar residues" evidence="1">
    <location>
        <begin position="337"/>
        <end position="348"/>
    </location>
</feature>
<dbReference type="PROSITE" id="PS51257">
    <property type="entry name" value="PROKAR_LIPOPROTEIN"/>
    <property type="match status" value="1"/>
</dbReference>
<keyword evidence="2" id="KW-1133">Transmembrane helix</keyword>
<dbReference type="InterPro" id="IPR037485">
    <property type="entry name" value="PEX22"/>
</dbReference>
<dbReference type="PANTHER" id="PTHR34126">
    <property type="entry name" value="PEROXISOME BIOGENESIS PROTEIN 22"/>
    <property type="match status" value="1"/>
</dbReference>
<evidence type="ECO:0000313" key="4">
    <source>
        <dbReference type="Proteomes" id="UP001194696"/>
    </source>
</evidence>
<gene>
    <name evidence="3" type="ORF">BGZ96_001446</name>
</gene>
<dbReference type="Proteomes" id="UP001194696">
    <property type="component" value="Unassembled WGS sequence"/>
</dbReference>
<feature type="compositionally biased region" description="Low complexity" evidence="1">
    <location>
        <begin position="308"/>
        <end position="322"/>
    </location>
</feature>
<feature type="compositionally biased region" description="Low complexity" evidence="1">
    <location>
        <begin position="43"/>
        <end position="54"/>
    </location>
</feature>
<evidence type="ECO:0000256" key="1">
    <source>
        <dbReference type="SAM" id="MobiDB-lite"/>
    </source>
</evidence>
<feature type="compositionally biased region" description="Polar residues" evidence="1">
    <location>
        <begin position="90"/>
        <end position="100"/>
    </location>
</feature>
<evidence type="ECO:0000256" key="2">
    <source>
        <dbReference type="SAM" id="Phobius"/>
    </source>
</evidence>
<reference evidence="3 4" key="1">
    <citation type="journal article" date="2020" name="Fungal Divers.">
        <title>Resolving the Mortierellaceae phylogeny through synthesis of multi-gene phylogenetics and phylogenomics.</title>
        <authorList>
            <person name="Vandepol N."/>
            <person name="Liber J."/>
            <person name="Desiro A."/>
            <person name="Na H."/>
            <person name="Kennedy M."/>
            <person name="Barry K."/>
            <person name="Grigoriev I.V."/>
            <person name="Miller A.N."/>
            <person name="O'Donnell K."/>
            <person name="Stajich J.E."/>
            <person name="Bonito G."/>
        </authorList>
    </citation>
    <scope>NUCLEOTIDE SEQUENCE [LARGE SCALE GENOMIC DNA]</scope>
    <source>
        <strain evidence="3 4">AD045</strain>
    </source>
</reference>
<accession>A0ABQ7K935</accession>
<feature type="compositionally biased region" description="Low complexity" evidence="1">
    <location>
        <begin position="281"/>
        <end position="299"/>
    </location>
</feature>
<evidence type="ECO:0000313" key="3">
    <source>
        <dbReference type="EMBL" id="KAG0294295.1"/>
    </source>
</evidence>